<dbReference type="OrthoDB" id="3687641at2759"/>
<gene>
    <name evidence="5" type="ORF">K435DRAFT_778744</name>
</gene>
<name>A0A4S8M2Y0_DENBC</name>
<evidence type="ECO:0000256" key="4">
    <source>
        <dbReference type="SAM" id="Phobius"/>
    </source>
</evidence>
<keyword evidence="2" id="KW-0560">Oxidoreductase</keyword>
<keyword evidence="4" id="KW-0472">Membrane</keyword>
<evidence type="ECO:0000313" key="6">
    <source>
        <dbReference type="Proteomes" id="UP000297245"/>
    </source>
</evidence>
<accession>A0A4S8M2Y0</accession>
<dbReference type="InterPro" id="IPR021765">
    <property type="entry name" value="UstYa-like"/>
</dbReference>
<evidence type="ECO:0000313" key="5">
    <source>
        <dbReference type="EMBL" id="THU96043.1"/>
    </source>
</evidence>
<sequence>MAKSPQSTQPQSLPEGRRSFLLQVFLCLLIGVNVSLTVLLRRGPAFNKYELTQDILDNDTIPRYFPVDFGSYPVRLPLEESVHYSTSHSPATDAEWSALTPGDGLLYLGSPPRVYTTTMFHQLRCLDILRGAMNANYHAEILPEMSDLAKHCLNYVRQTITCAGDVHMSETLCHHGHPEVREDPLICRDWTMAYEALERNQREHEVSLRKKANS</sequence>
<evidence type="ECO:0000256" key="1">
    <source>
        <dbReference type="ARBA" id="ARBA00004685"/>
    </source>
</evidence>
<dbReference type="Pfam" id="PF11807">
    <property type="entry name" value="UstYa"/>
    <property type="match status" value="1"/>
</dbReference>
<feature type="transmembrane region" description="Helical" evidence="4">
    <location>
        <begin position="20"/>
        <end position="40"/>
    </location>
</feature>
<dbReference type="AlphaFoldDB" id="A0A4S8M2Y0"/>
<evidence type="ECO:0000256" key="3">
    <source>
        <dbReference type="ARBA" id="ARBA00035112"/>
    </source>
</evidence>
<keyword evidence="6" id="KW-1185">Reference proteome</keyword>
<feature type="non-terminal residue" evidence="5">
    <location>
        <position position="214"/>
    </location>
</feature>
<comment type="similarity">
    <text evidence="3">Belongs to the ustYa family.</text>
</comment>
<dbReference type="GO" id="GO:0043386">
    <property type="term" value="P:mycotoxin biosynthetic process"/>
    <property type="evidence" value="ECO:0007669"/>
    <property type="project" value="InterPro"/>
</dbReference>
<reference evidence="5 6" key="1">
    <citation type="journal article" date="2019" name="Nat. Ecol. Evol.">
        <title>Megaphylogeny resolves global patterns of mushroom evolution.</title>
        <authorList>
            <person name="Varga T."/>
            <person name="Krizsan K."/>
            <person name="Foldi C."/>
            <person name="Dima B."/>
            <person name="Sanchez-Garcia M."/>
            <person name="Sanchez-Ramirez S."/>
            <person name="Szollosi G.J."/>
            <person name="Szarkandi J.G."/>
            <person name="Papp V."/>
            <person name="Albert L."/>
            <person name="Andreopoulos W."/>
            <person name="Angelini C."/>
            <person name="Antonin V."/>
            <person name="Barry K.W."/>
            <person name="Bougher N.L."/>
            <person name="Buchanan P."/>
            <person name="Buyck B."/>
            <person name="Bense V."/>
            <person name="Catcheside P."/>
            <person name="Chovatia M."/>
            <person name="Cooper J."/>
            <person name="Damon W."/>
            <person name="Desjardin D."/>
            <person name="Finy P."/>
            <person name="Geml J."/>
            <person name="Haridas S."/>
            <person name="Hughes K."/>
            <person name="Justo A."/>
            <person name="Karasinski D."/>
            <person name="Kautmanova I."/>
            <person name="Kiss B."/>
            <person name="Kocsube S."/>
            <person name="Kotiranta H."/>
            <person name="LaButti K.M."/>
            <person name="Lechner B.E."/>
            <person name="Liimatainen K."/>
            <person name="Lipzen A."/>
            <person name="Lukacs Z."/>
            <person name="Mihaltcheva S."/>
            <person name="Morgado L.N."/>
            <person name="Niskanen T."/>
            <person name="Noordeloos M.E."/>
            <person name="Ohm R.A."/>
            <person name="Ortiz-Santana B."/>
            <person name="Ovrebo C."/>
            <person name="Racz N."/>
            <person name="Riley R."/>
            <person name="Savchenko A."/>
            <person name="Shiryaev A."/>
            <person name="Soop K."/>
            <person name="Spirin V."/>
            <person name="Szebenyi C."/>
            <person name="Tomsovsky M."/>
            <person name="Tulloss R.E."/>
            <person name="Uehling J."/>
            <person name="Grigoriev I.V."/>
            <person name="Vagvolgyi C."/>
            <person name="Papp T."/>
            <person name="Martin F.M."/>
            <person name="Miettinen O."/>
            <person name="Hibbett D.S."/>
            <person name="Nagy L.G."/>
        </authorList>
    </citation>
    <scope>NUCLEOTIDE SEQUENCE [LARGE SCALE GENOMIC DNA]</scope>
    <source>
        <strain evidence="5 6">CBS 962.96</strain>
    </source>
</reference>
<comment type="pathway">
    <text evidence="1">Mycotoxin biosynthesis.</text>
</comment>
<dbReference type="PANTHER" id="PTHR33365">
    <property type="entry name" value="YALI0B05434P"/>
    <property type="match status" value="1"/>
</dbReference>
<dbReference type="GO" id="GO:0016491">
    <property type="term" value="F:oxidoreductase activity"/>
    <property type="evidence" value="ECO:0007669"/>
    <property type="project" value="UniProtKB-KW"/>
</dbReference>
<dbReference type="PANTHER" id="PTHR33365:SF11">
    <property type="entry name" value="TAT PATHWAY SIGNAL SEQUENCE"/>
    <property type="match status" value="1"/>
</dbReference>
<keyword evidence="4" id="KW-0812">Transmembrane</keyword>
<dbReference type="EMBL" id="ML179186">
    <property type="protein sequence ID" value="THU96043.1"/>
    <property type="molecule type" value="Genomic_DNA"/>
</dbReference>
<evidence type="ECO:0000256" key="2">
    <source>
        <dbReference type="ARBA" id="ARBA00023002"/>
    </source>
</evidence>
<proteinExistence type="inferred from homology"/>
<dbReference type="Proteomes" id="UP000297245">
    <property type="component" value="Unassembled WGS sequence"/>
</dbReference>
<keyword evidence="4" id="KW-1133">Transmembrane helix</keyword>
<organism evidence="5 6">
    <name type="scientific">Dendrothele bispora (strain CBS 962.96)</name>
    <dbReference type="NCBI Taxonomy" id="1314807"/>
    <lineage>
        <taxon>Eukaryota</taxon>
        <taxon>Fungi</taxon>
        <taxon>Dikarya</taxon>
        <taxon>Basidiomycota</taxon>
        <taxon>Agaricomycotina</taxon>
        <taxon>Agaricomycetes</taxon>
        <taxon>Agaricomycetidae</taxon>
        <taxon>Agaricales</taxon>
        <taxon>Agaricales incertae sedis</taxon>
        <taxon>Dendrothele</taxon>
    </lineage>
</organism>
<protein>
    <submittedName>
        <fullName evidence="5">Uncharacterized protein</fullName>
    </submittedName>
</protein>